<sequence>MPLSLLATPLADLRHALHASPELSGDESRTADQVADWLIQADAAGDVARGASLVRGLRSVEWLLRRGDVHAGKW</sequence>
<accession>A0ABP9RCM3</accession>
<organism evidence="1 2">
    <name type="scientific">Modicisalibacter zincidurans</name>
    <dbReference type="NCBI Taxonomy" id="1178777"/>
    <lineage>
        <taxon>Bacteria</taxon>
        <taxon>Pseudomonadati</taxon>
        <taxon>Pseudomonadota</taxon>
        <taxon>Gammaproteobacteria</taxon>
        <taxon>Oceanospirillales</taxon>
        <taxon>Halomonadaceae</taxon>
        <taxon>Modicisalibacter</taxon>
    </lineage>
</organism>
<protein>
    <submittedName>
        <fullName evidence="1">Uncharacterized protein</fullName>
    </submittedName>
</protein>
<dbReference type="EMBL" id="BAABKI010000018">
    <property type="protein sequence ID" value="GAA5174501.1"/>
    <property type="molecule type" value="Genomic_DNA"/>
</dbReference>
<dbReference type="RefSeq" id="WP_031383404.1">
    <property type="nucleotide sequence ID" value="NZ_BAABKI010000018.1"/>
</dbReference>
<evidence type="ECO:0000313" key="1">
    <source>
        <dbReference type="EMBL" id="GAA5174501.1"/>
    </source>
</evidence>
<comment type="caution">
    <text evidence="1">The sequence shown here is derived from an EMBL/GenBank/DDBJ whole genome shotgun (WGS) entry which is preliminary data.</text>
</comment>
<keyword evidence="2" id="KW-1185">Reference proteome</keyword>
<name>A0ABP9RCM3_9GAMM</name>
<gene>
    <name evidence="1" type="ORF">GCM10023342_15610</name>
</gene>
<dbReference type="Proteomes" id="UP001500074">
    <property type="component" value="Unassembled WGS sequence"/>
</dbReference>
<evidence type="ECO:0000313" key="2">
    <source>
        <dbReference type="Proteomes" id="UP001500074"/>
    </source>
</evidence>
<reference evidence="2" key="1">
    <citation type="journal article" date="2019" name="Int. J. Syst. Evol. Microbiol.">
        <title>The Global Catalogue of Microorganisms (GCM) 10K type strain sequencing project: providing services to taxonomists for standard genome sequencing and annotation.</title>
        <authorList>
            <consortium name="The Broad Institute Genomics Platform"/>
            <consortium name="The Broad Institute Genome Sequencing Center for Infectious Disease"/>
            <person name="Wu L."/>
            <person name="Ma J."/>
        </authorList>
    </citation>
    <scope>NUCLEOTIDE SEQUENCE [LARGE SCALE GENOMIC DNA]</scope>
    <source>
        <strain evidence="2">JCM 18472</strain>
    </source>
</reference>
<dbReference type="Gene3D" id="3.40.630.10">
    <property type="entry name" value="Zn peptidases"/>
    <property type="match status" value="1"/>
</dbReference>
<proteinExistence type="predicted"/>